<protein>
    <submittedName>
        <fullName evidence="1">Uncharacterized protein</fullName>
    </submittedName>
</protein>
<dbReference type="RefSeq" id="XP_024583300.1">
    <property type="nucleotide sequence ID" value="XM_024717841.1"/>
</dbReference>
<dbReference type="Proteomes" id="UP000054928">
    <property type="component" value="Unassembled WGS sequence"/>
</dbReference>
<evidence type="ECO:0000313" key="2">
    <source>
        <dbReference type="Proteomes" id="UP000054928"/>
    </source>
</evidence>
<evidence type="ECO:0000313" key="1">
    <source>
        <dbReference type="EMBL" id="CEG46931.1"/>
    </source>
</evidence>
<dbReference type="GeneID" id="36398655"/>
<keyword evidence="2" id="KW-1185">Reference proteome</keyword>
<dbReference type="AlphaFoldDB" id="A0A0N7L7F5"/>
<sequence length="50" mass="5672">MAATVRTRRMAAVCCVHRANVAKSNRWLMEKDLQTLAVDLDFPTSNHEGR</sequence>
<accession>A0A0N7L7F5</accession>
<reference evidence="2" key="1">
    <citation type="submission" date="2014-09" db="EMBL/GenBank/DDBJ databases">
        <authorList>
            <person name="Sharma Rahul"/>
            <person name="Thines Marco"/>
        </authorList>
    </citation>
    <scope>NUCLEOTIDE SEQUENCE [LARGE SCALE GENOMIC DNA]</scope>
</reference>
<organism evidence="1 2">
    <name type="scientific">Plasmopara halstedii</name>
    <name type="common">Downy mildew of sunflower</name>
    <dbReference type="NCBI Taxonomy" id="4781"/>
    <lineage>
        <taxon>Eukaryota</taxon>
        <taxon>Sar</taxon>
        <taxon>Stramenopiles</taxon>
        <taxon>Oomycota</taxon>
        <taxon>Peronosporomycetes</taxon>
        <taxon>Peronosporales</taxon>
        <taxon>Peronosporaceae</taxon>
        <taxon>Plasmopara</taxon>
    </lineage>
</organism>
<proteinExistence type="predicted"/>
<name>A0A0N7L7F5_PLAHL</name>
<dbReference type="EMBL" id="CCYD01002371">
    <property type="protein sequence ID" value="CEG46931.1"/>
    <property type="molecule type" value="Genomic_DNA"/>
</dbReference>